<comment type="caution">
    <text evidence="1">The sequence shown here is derived from an EMBL/GenBank/DDBJ whole genome shotgun (WGS) entry which is preliminary data.</text>
</comment>
<dbReference type="AlphaFoldDB" id="A0AAV3ZJE1"/>
<dbReference type="Proteomes" id="UP000735302">
    <property type="component" value="Unassembled WGS sequence"/>
</dbReference>
<evidence type="ECO:0000313" key="1">
    <source>
        <dbReference type="EMBL" id="GFN94597.1"/>
    </source>
</evidence>
<evidence type="ECO:0000313" key="2">
    <source>
        <dbReference type="Proteomes" id="UP000735302"/>
    </source>
</evidence>
<name>A0AAV3ZJE1_9GAST</name>
<protein>
    <submittedName>
        <fullName evidence="1">Uncharacterized protein</fullName>
    </submittedName>
</protein>
<dbReference type="EMBL" id="BLXT01002468">
    <property type="protein sequence ID" value="GFN94597.1"/>
    <property type="molecule type" value="Genomic_DNA"/>
</dbReference>
<reference evidence="1 2" key="1">
    <citation type="journal article" date="2021" name="Elife">
        <title>Chloroplast acquisition without the gene transfer in kleptoplastic sea slugs, Plakobranchus ocellatus.</title>
        <authorList>
            <person name="Maeda T."/>
            <person name="Takahashi S."/>
            <person name="Yoshida T."/>
            <person name="Shimamura S."/>
            <person name="Takaki Y."/>
            <person name="Nagai Y."/>
            <person name="Toyoda A."/>
            <person name="Suzuki Y."/>
            <person name="Arimoto A."/>
            <person name="Ishii H."/>
            <person name="Satoh N."/>
            <person name="Nishiyama T."/>
            <person name="Hasebe M."/>
            <person name="Maruyama T."/>
            <person name="Minagawa J."/>
            <person name="Obokata J."/>
            <person name="Shigenobu S."/>
        </authorList>
    </citation>
    <scope>NUCLEOTIDE SEQUENCE [LARGE SCALE GENOMIC DNA]</scope>
</reference>
<proteinExistence type="predicted"/>
<accession>A0AAV3ZJE1</accession>
<sequence length="184" mass="20830">MSVLQSSFETIITGTFLTAISVKLEANRWLVDNAAAVCNSYTDKVSELWNHQEAYAFPHVSASVQPRRWLQFSKASIDPAISDKIKTLKDISDPCSLLFPRCTGSLCHSPTTSLFTTCHPLLLSLYHKYGPRQNFYNTCLHNEAQSKSLKKQTCRASFGFPKQGFWLYRENQRNSCLHTNTSLS</sequence>
<gene>
    <name evidence="1" type="ORF">PoB_002110300</name>
</gene>
<keyword evidence="2" id="KW-1185">Reference proteome</keyword>
<organism evidence="1 2">
    <name type="scientific">Plakobranchus ocellatus</name>
    <dbReference type="NCBI Taxonomy" id="259542"/>
    <lineage>
        <taxon>Eukaryota</taxon>
        <taxon>Metazoa</taxon>
        <taxon>Spiralia</taxon>
        <taxon>Lophotrochozoa</taxon>
        <taxon>Mollusca</taxon>
        <taxon>Gastropoda</taxon>
        <taxon>Heterobranchia</taxon>
        <taxon>Euthyneura</taxon>
        <taxon>Panpulmonata</taxon>
        <taxon>Sacoglossa</taxon>
        <taxon>Placobranchoidea</taxon>
        <taxon>Plakobranchidae</taxon>
        <taxon>Plakobranchus</taxon>
    </lineage>
</organism>